<evidence type="ECO:0000313" key="3">
    <source>
        <dbReference type="Proteomes" id="UP000799439"/>
    </source>
</evidence>
<gene>
    <name evidence="2" type="ORF">K461DRAFT_35199</name>
</gene>
<protein>
    <submittedName>
        <fullName evidence="2">Uncharacterized protein</fullName>
    </submittedName>
</protein>
<dbReference type="Proteomes" id="UP000799439">
    <property type="component" value="Unassembled WGS sequence"/>
</dbReference>
<proteinExistence type="predicted"/>
<keyword evidence="1" id="KW-0812">Transmembrane</keyword>
<comment type="caution">
    <text evidence="2">The sequence shown here is derived from an EMBL/GenBank/DDBJ whole genome shotgun (WGS) entry which is preliminary data.</text>
</comment>
<name>A0A9P4IW28_9PEZI</name>
<reference evidence="2" key="1">
    <citation type="journal article" date="2020" name="Stud. Mycol.">
        <title>101 Dothideomycetes genomes: a test case for predicting lifestyles and emergence of pathogens.</title>
        <authorList>
            <person name="Haridas S."/>
            <person name="Albert R."/>
            <person name="Binder M."/>
            <person name="Bloem J."/>
            <person name="Labutti K."/>
            <person name="Salamov A."/>
            <person name="Andreopoulos B."/>
            <person name="Baker S."/>
            <person name="Barry K."/>
            <person name="Bills G."/>
            <person name="Bluhm B."/>
            <person name="Cannon C."/>
            <person name="Castanera R."/>
            <person name="Culley D."/>
            <person name="Daum C."/>
            <person name="Ezra D."/>
            <person name="Gonzalez J."/>
            <person name="Henrissat B."/>
            <person name="Kuo A."/>
            <person name="Liang C."/>
            <person name="Lipzen A."/>
            <person name="Lutzoni F."/>
            <person name="Magnuson J."/>
            <person name="Mondo S."/>
            <person name="Nolan M."/>
            <person name="Ohm R."/>
            <person name="Pangilinan J."/>
            <person name="Park H.-J."/>
            <person name="Ramirez L."/>
            <person name="Alfaro M."/>
            <person name="Sun H."/>
            <person name="Tritt A."/>
            <person name="Yoshinaga Y."/>
            <person name="Zwiers L.-H."/>
            <person name="Turgeon B."/>
            <person name="Goodwin S."/>
            <person name="Spatafora J."/>
            <person name="Crous P."/>
            <person name="Grigoriev I."/>
        </authorList>
    </citation>
    <scope>NUCLEOTIDE SEQUENCE</scope>
    <source>
        <strain evidence="2">CBS 260.36</strain>
    </source>
</reference>
<evidence type="ECO:0000256" key="1">
    <source>
        <dbReference type="SAM" id="Phobius"/>
    </source>
</evidence>
<keyword evidence="1" id="KW-0472">Membrane</keyword>
<feature type="transmembrane region" description="Helical" evidence="1">
    <location>
        <begin position="26"/>
        <end position="44"/>
    </location>
</feature>
<keyword evidence="3" id="KW-1185">Reference proteome</keyword>
<keyword evidence="1" id="KW-1133">Transmembrane helix</keyword>
<dbReference type="EMBL" id="ML996090">
    <property type="protein sequence ID" value="KAF2149874.1"/>
    <property type="molecule type" value="Genomic_DNA"/>
</dbReference>
<sequence length="110" mass="13156">MKCLCKFKMYFARLVARTLQRVDPSFILTIVTFFSWLCTLIIAWHSPGQFSVIVIDIVQEESLIPIDSMLTFFFWVRLPIRLPERSWKILRRRRTTLRYILGHCTTNQES</sequence>
<organism evidence="2 3">
    <name type="scientific">Myriangium duriaei CBS 260.36</name>
    <dbReference type="NCBI Taxonomy" id="1168546"/>
    <lineage>
        <taxon>Eukaryota</taxon>
        <taxon>Fungi</taxon>
        <taxon>Dikarya</taxon>
        <taxon>Ascomycota</taxon>
        <taxon>Pezizomycotina</taxon>
        <taxon>Dothideomycetes</taxon>
        <taxon>Dothideomycetidae</taxon>
        <taxon>Myriangiales</taxon>
        <taxon>Myriangiaceae</taxon>
        <taxon>Myriangium</taxon>
    </lineage>
</organism>
<dbReference type="AlphaFoldDB" id="A0A9P4IW28"/>
<accession>A0A9P4IW28</accession>
<evidence type="ECO:0000313" key="2">
    <source>
        <dbReference type="EMBL" id="KAF2149874.1"/>
    </source>
</evidence>